<proteinExistence type="predicted"/>
<sequence length="117" mass="13410">MIIHENLVENASSHAGTDAVVYNVILQDDFNREDLRNFKSKRENDRLDNFLAVPPGEPPNGWHRGAVKIKLPCVGHCTPESEAFEIEIKDIYYRPLLDTLKEALQSPAFKHFHLIPF</sequence>
<name>A0AAD6YUQ7_9AGAR</name>
<feature type="non-terminal residue" evidence="1">
    <location>
        <position position="117"/>
    </location>
</feature>
<dbReference type="EMBL" id="JARJCW010000001">
    <property type="protein sequence ID" value="KAJ7229883.1"/>
    <property type="molecule type" value="Genomic_DNA"/>
</dbReference>
<comment type="caution">
    <text evidence="1">The sequence shown here is derived from an EMBL/GenBank/DDBJ whole genome shotgun (WGS) entry which is preliminary data.</text>
</comment>
<protein>
    <submittedName>
        <fullName evidence="1">Uncharacterized protein</fullName>
    </submittedName>
</protein>
<evidence type="ECO:0000313" key="2">
    <source>
        <dbReference type="Proteomes" id="UP001219525"/>
    </source>
</evidence>
<gene>
    <name evidence="1" type="ORF">GGX14DRAFT_343833</name>
</gene>
<evidence type="ECO:0000313" key="1">
    <source>
        <dbReference type="EMBL" id="KAJ7229883.1"/>
    </source>
</evidence>
<dbReference type="Proteomes" id="UP001219525">
    <property type="component" value="Unassembled WGS sequence"/>
</dbReference>
<dbReference type="AlphaFoldDB" id="A0AAD6YUQ7"/>
<organism evidence="1 2">
    <name type="scientific">Mycena pura</name>
    <dbReference type="NCBI Taxonomy" id="153505"/>
    <lineage>
        <taxon>Eukaryota</taxon>
        <taxon>Fungi</taxon>
        <taxon>Dikarya</taxon>
        <taxon>Basidiomycota</taxon>
        <taxon>Agaricomycotina</taxon>
        <taxon>Agaricomycetes</taxon>
        <taxon>Agaricomycetidae</taxon>
        <taxon>Agaricales</taxon>
        <taxon>Marasmiineae</taxon>
        <taxon>Mycenaceae</taxon>
        <taxon>Mycena</taxon>
    </lineage>
</organism>
<accession>A0AAD6YUQ7</accession>
<reference evidence="1" key="1">
    <citation type="submission" date="2023-03" db="EMBL/GenBank/DDBJ databases">
        <title>Massive genome expansion in bonnet fungi (Mycena s.s.) driven by repeated elements and novel gene families across ecological guilds.</title>
        <authorList>
            <consortium name="Lawrence Berkeley National Laboratory"/>
            <person name="Harder C.B."/>
            <person name="Miyauchi S."/>
            <person name="Viragh M."/>
            <person name="Kuo A."/>
            <person name="Thoen E."/>
            <person name="Andreopoulos B."/>
            <person name="Lu D."/>
            <person name="Skrede I."/>
            <person name="Drula E."/>
            <person name="Henrissat B."/>
            <person name="Morin E."/>
            <person name="Kohler A."/>
            <person name="Barry K."/>
            <person name="LaButti K."/>
            <person name="Morin E."/>
            <person name="Salamov A."/>
            <person name="Lipzen A."/>
            <person name="Mereny Z."/>
            <person name="Hegedus B."/>
            <person name="Baldrian P."/>
            <person name="Stursova M."/>
            <person name="Weitz H."/>
            <person name="Taylor A."/>
            <person name="Grigoriev I.V."/>
            <person name="Nagy L.G."/>
            <person name="Martin F."/>
            <person name="Kauserud H."/>
        </authorList>
    </citation>
    <scope>NUCLEOTIDE SEQUENCE</scope>
    <source>
        <strain evidence="1">9144</strain>
    </source>
</reference>
<keyword evidence="2" id="KW-1185">Reference proteome</keyword>